<dbReference type="OrthoDB" id="273496at2"/>
<dbReference type="Proteomes" id="UP000324974">
    <property type="component" value="Chromosome"/>
</dbReference>
<proteinExistence type="predicted"/>
<dbReference type="EMBL" id="CP042425">
    <property type="protein sequence ID" value="QEL14797.1"/>
    <property type="molecule type" value="Genomic_DNA"/>
</dbReference>
<evidence type="ECO:0000313" key="3">
    <source>
        <dbReference type="Proteomes" id="UP000324974"/>
    </source>
</evidence>
<protein>
    <submittedName>
        <fullName evidence="2">Uncharacterized protein</fullName>
    </submittedName>
</protein>
<reference evidence="3" key="1">
    <citation type="submission" date="2019-08" db="EMBL/GenBank/DDBJ databases">
        <title>Limnoglobus roseus gen. nov., sp. nov., a novel freshwater planctomycete with a giant genome from the family Gemmataceae.</title>
        <authorList>
            <person name="Kulichevskaya I.S."/>
            <person name="Naumoff D.G."/>
            <person name="Miroshnikov K."/>
            <person name="Ivanova A."/>
            <person name="Philippov D.A."/>
            <person name="Hakobyan A."/>
            <person name="Rijpstra I.C."/>
            <person name="Sinninghe Damste J.S."/>
            <person name="Liesack W."/>
            <person name="Dedysh S.N."/>
        </authorList>
    </citation>
    <scope>NUCLEOTIDE SEQUENCE [LARGE SCALE GENOMIC DNA]</scope>
    <source>
        <strain evidence="3">PX52</strain>
    </source>
</reference>
<dbReference type="PIRSF" id="PIRSF028438">
    <property type="entry name" value="UCP028438"/>
    <property type="match status" value="1"/>
</dbReference>
<accession>A0A5C1A993</accession>
<keyword evidence="3" id="KW-1185">Reference proteome</keyword>
<evidence type="ECO:0000313" key="2">
    <source>
        <dbReference type="EMBL" id="QEL14797.1"/>
    </source>
</evidence>
<evidence type="ECO:0000256" key="1">
    <source>
        <dbReference type="SAM" id="Phobius"/>
    </source>
</evidence>
<keyword evidence="1" id="KW-0472">Membrane</keyword>
<organism evidence="2 3">
    <name type="scientific">Limnoglobus roseus</name>
    <dbReference type="NCBI Taxonomy" id="2598579"/>
    <lineage>
        <taxon>Bacteria</taxon>
        <taxon>Pseudomonadati</taxon>
        <taxon>Planctomycetota</taxon>
        <taxon>Planctomycetia</taxon>
        <taxon>Gemmatales</taxon>
        <taxon>Gemmataceae</taxon>
        <taxon>Limnoglobus</taxon>
    </lineage>
</organism>
<keyword evidence="1" id="KW-0812">Transmembrane</keyword>
<keyword evidence="1" id="KW-1133">Transmembrane helix</keyword>
<feature type="transmembrane region" description="Helical" evidence="1">
    <location>
        <begin position="31"/>
        <end position="50"/>
    </location>
</feature>
<dbReference type="KEGG" id="lrs:PX52LOC_01691"/>
<dbReference type="AlphaFoldDB" id="A0A5C1A993"/>
<sequence>MATGDQADFISRIKAVLPGGWFRGATPVLDAVLAGIGAALSGVYSLAAYARLQTRIATATEGFLDLISFDYFGQSLPRKVQEPDTSFRARIIAALFPEKATRRGLIRALESLTGRTPVVFEPRRPADTGGYGIGGVGYGVGGGYGALNLPYQAFVTAFRPAGQGIPYVSGYGSTVGGYTTPSRLTYASLSQVQGSVTDKDIFAAVDAVMPAGTLAWTQIQS</sequence>
<name>A0A5C1A993_9BACT</name>
<dbReference type="InterPro" id="IPR016884">
    <property type="entry name" value="UCP028438"/>
</dbReference>
<gene>
    <name evidence="2" type="ORF">PX52LOC_01691</name>
</gene>
<dbReference type="RefSeq" id="WP_149109661.1">
    <property type="nucleotide sequence ID" value="NZ_CP042425.1"/>
</dbReference>